<evidence type="ECO:0000313" key="2">
    <source>
        <dbReference type="Proteomes" id="UP000809789"/>
    </source>
</evidence>
<dbReference type="AlphaFoldDB" id="A0A8K0L9Q5"/>
<dbReference type="SUPFAM" id="SSF56112">
    <property type="entry name" value="Protein kinase-like (PK-like)"/>
    <property type="match status" value="1"/>
</dbReference>
<dbReference type="InterPro" id="IPR011009">
    <property type="entry name" value="Kinase-like_dom_sf"/>
</dbReference>
<dbReference type="Proteomes" id="UP000809789">
    <property type="component" value="Unassembled WGS sequence"/>
</dbReference>
<reference evidence="1" key="1">
    <citation type="submission" date="2021-07" db="EMBL/GenBank/DDBJ databases">
        <title>Elsinoe batatas strain:CRI-CJ2 Genome sequencing and assembly.</title>
        <authorList>
            <person name="Huang L."/>
        </authorList>
    </citation>
    <scope>NUCLEOTIDE SEQUENCE</scope>
    <source>
        <strain evidence="1">CRI-CJ2</strain>
    </source>
</reference>
<gene>
    <name evidence="1" type="ORF">KVT40_001719</name>
</gene>
<protein>
    <recommendedName>
        <fullName evidence="3">Protein kinase domain-containing protein</fullName>
    </recommendedName>
</protein>
<comment type="caution">
    <text evidence="1">The sequence shown here is derived from an EMBL/GenBank/DDBJ whole genome shotgun (WGS) entry which is preliminary data.</text>
</comment>
<evidence type="ECO:0008006" key="3">
    <source>
        <dbReference type="Google" id="ProtNLM"/>
    </source>
</evidence>
<dbReference type="EMBL" id="JAESVG020000002">
    <property type="protein sequence ID" value="KAG8630100.1"/>
    <property type="molecule type" value="Genomic_DNA"/>
</dbReference>
<name>A0A8K0L9Q5_9PEZI</name>
<organism evidence="1 2">
    <name type="scientific">Elsinoe batatas</name>
    <dbReference type="NCBI Taxonomy" id="2601811"/>
    <lineage>
        <taxon>Eukaryota</taxon>
        <taxon>Fungi</taxon>
        <taxon>Dikarya</taxon>
        <taxon>Ascomycota</taxon>
        <taxon>Pezizomycotina</taxon>
        <taxon>Dothideomycetes</taxon>
        <taxon>Dothideomycetidae</taxon>
        <taxon>Myriangiales</taxon>
        <taxon>Elsinoaceae</taxon>
        <taxon>Elsinoe</taxon>
    </lineage>
</organism>
<sequence>MGNHVSKSKIASEEGISLLEDWLRESQLLQIPDEKIYPTISEALSPLIIATDLCNDHEYFINRPKLHYHDAGIETFDIADVFCADIRNRVVGYLTERHTEDLSVIMRTQPRRTLALNVDAIMADISAGISHLHSYGLAHNWLMPEHIVLDKQDRAVIIHLQAPASATTLVFAGPSGIPPLHGVPAQSHARTIPSQGIGVAVHGNTDCATATSCDGSKSKATPGTAQI</sequence>
<dbReference type="OrthoDB" id="4062651at2759"/>
<accession>A0A8K0L9Q5</accession>
<proteinExistence type="predicted"/>
<evidence type="ECO:0000313" key="1">
    <source>
        <dbReference type="EMBL" id="KAG8630100.1"/>
    </source>
</evidence>
<keyword evidence="2" id="KW-1185">Reference proteome</keyword>